<dbReference type="InterPro" id="IPR021109">
    <property type="entry name" value="Peptidase_aspartic_dom_sf"/>
</dbReference>
<protein>
    <submittedName>
        <fullName evidence="1">Uncharacterized protein</fullName>
    </submittedName>
</protein>
<dbReference type="EnsemblPlants" id="EMT24617">
    <property type="protein sequence ID" value="EMT24617"/>
    <property type="gene ID" value="F775_00893"/>
</dbReference>
<dbReference type="Gene3D" id="2.40.70.10">
    <property type="entry name" value="Acid Proteases"/>
    <property type="match status" value="1"/>
</dbReference>
<evidence type="ECO:0000313" key="1">
    <source>
        <dbReference type="EnsemblPlants" id="EMT24617"/>
    </source>
</evidence>
<reference evidence="1" key="1">
    <citation type="submission" date="2015-06" db="UniProtKB">
        <authorList>
            <consortium name="EnsemblPlants"/>
        </authorList>
    </citation>
    <scope>IDENTIFICATION</scope>
</reference>
<accession>M8CBX8</accession>
<proteinExistence type="predicted"/>
<sequence length="236" mass="25546">MKALEKKLELGISIPRKLHDEWEPTIKVKIKNYECFALCDLGASVSTIPKSRCDVLGLTNIEDFCAKPSPAAQDRNAKLGELAADLFKEFSPHPTTQVQAFAPVVAASLAVKLNEEYLTPRCVECLVGGRAPIPGDILDSFPDGSPDRQDDLVAAATEGLTKVDLSDDPDTAATVRVKMTSLIVKHIDVVVAILSRFLDPKDAARLAESSDKYAYISERTVAILVSFINHLGGDVV</sequence>
<organism evidence="1">
    <name type="scientific">Aegilops tauschii</name>
    <name type="common">Tausch's goatgrass</name>
    <name type="synonym">Aegilops squarrosa</name>
    <dbReference type="NCBI Taxonomy" id="37682"/>
    <lineage>
        <taxon>Eukaryota</taxon>
        <taxon>Viridiplantae</taxon>
        <taxon>Streptophyta</taxon>
        <taxon>Embryophyta</taxon>
        <taxon>Tracheophyta</taxon>
        <taxon>Spermatophyta</taxon>
        <taxon>Magnoliopsida</taxon>
        <taxon>Liliopsida</taxon>
        <taxon>Poales</taxon>
        <taxon>Poaceae</taxon>
        <taxon>BOP clade</taxon>
        <taxon>Pooideae</taxon>
        <taxon>Triticodae</taxon>
        <taxon>Triticeae</taxon>
        <taxon>Triticinae</taxon>
        <taxon>Aegilops</taxon>
    </lineage>
</organism>
<dbReference type="AlphaFoldDB" id="M8CBX8"/>
<name>M8CBX8_AEGTA</name>